<dbReference type="InterPro" id="IPR008915">
    <property type="entry name" value="Peptidase_M50"/>
</dbReference>
<evidence type="ECO:0000256" key="6">
    <source>
        <dbReference type="ARBA" id="ARBA00022801"/>
    </source>
</evidence>
<evidence type="ECO:0000256" key="9">
    <source>
        <dbReference type="ARBA" id="ARBA00023049"/>
    </source>
</evidence>
<feature type="domain" description="PDZ" evidence="12">
    <location>
        <begin position="209"/>
        <end position="278"/>
    </location>
</feature>
<dbReference type="InterPro" id="IPR041489">
    <property type="entry name" value="PDZ_6"/>
</dbReference>
<evidence type="ECO:0000256" key="4">
    <source>
        <dbReference type="ARBA" id="ARBA00022670"/>
    </source>
</evidence>
<feature type="transmembrane region" description="Helical" evidence="11">
    <location>
        <begin position="6"/>
        <end position="25"/>
    </location>
</feature>
<dbReference type="EC" id="3.4.24.-" evidence="11"/>
<dbReference type="NCBIfam" id="TIGR00054">
    <property type="entry name" value="RIP metalloprotease RseP"/>
    <property type="match status" value="1"/>
</dbReference>
<feature type="transmembrane region" description="Helical" evidence="11">
    <location>
        <begin position="421"/>
        <end position="443"/>
    </location>
</feature>
<accession>A0A2X0R8F5</accession>
<evidence type="ECO:0000256" key="1">
    <source>
        <dbReference type="ARBA" id="ARBA00001947"/>
    </source>
</evidence>
<protein>
    <recommendedName>
        <fullName evidence="11">Zinc metalloprotease</fullName>
        <ecNumber evidence="11">3.4.24.-</ecNumber>
    </recommendedName>
</protein>
<evidence type="ECO:0000256" key="11">
    <source>
        <dbReference type="RuleBase" id="RU362031"/>
    </source>
</evidence>
<dbReference type="Pfam" id="PF02163">
    <property type="entry name" value="Peptidase_M50"/>
    <property type="match status" value="1"/>
</dbReference>
<evidence type="ECO:0000259" key="12">
    <source>
        <dbReference type="SMART" id="SM00228"/>
    </source>
</evidence>
<dbReference type="PANTHER" id="PTHR42837:SF2">
    <property type="entry name" value="MEMBRANE METALLOPROTEASE ARASP2, CHLOROPLASTIC-RELATED"/>
    <property type="match status" value="1"/>
</dbReference>
<evidence type="ECO:0000313" key="13">
    <source>
        <dbReference type="EMBL" id="SPS06352.1"/>
    </source>
</evidence>
<organism evidence="13">
    <name type="scientific">Candidatus Nitrotoga fabula</name>
    <dbReference type="NCBI Taxonomy" id="2182327"/>
    <lineage>
        <taxon>Bacteria</taxon>
        <taxon>Pseudomonadati</taxon>
        <taxon>Pseudomonadota</taxon>
        <taxon>Betaproteobacteria</taxon>
        <taxon>Nitrosomonadales</taxon>
        <taxon>Gallionellaceae</taxon>
        <taxon>Candidatus Nitrotoga</taxon>
    </lineage>
</organism>
<comment type="cofactor">
    <cofactor evidence="1 11">
        <name>Zn(2+)</name>
        <dbReference type="ChEBI" id="CHEBI:29105"/>
    </cofactor>
</comment>
<keyword evidence="4" id="KW-0645">Protease</keyword>
<evidence type="ECO:0000256" key="8">
    <source>
        <dbReference type="ARBA" id="ARBA00022989"/>
    </source>
</evidence>
<dbReference type="CDD" id="cd23081">
    <property type="entry name" value="cpPDZ_EcRseP-like"/>
    <property type="match status" value="1"/>
</dbReference>
<evidence type="ECO:0000256" key="3">
    <source>
        <dbReference type="ARBA" id="ARBA00007931"/>
    </source>
</evidence>
<dbReference type="SUPFAM" id="SSF50156">
    <property type="entry name" value="PDZ domain-like"/>
    <property type="match status" value="2"/>
</dbReference>
<keyword evidence="10 11" id="KW-0472">Membrane</keyword>
<keyword evidence="6 11" id="KW-0378">Hydrolase</keyword>
<sequence>MTTLLAFITAIVILVVFHELGHYWVARMCGVKVLRFSVGFGKVLFTKRFVNSDTDWVISAIPLGGYVKMLDEREGKVSAHELNLAFNRQPVLRRMAIVVAGPVANLLLAIMMFWALFIYGVPTLKPVIGEVVPDTAAAAAQLQAHETIVSINEQPVLGWEQVSWMLLDLALEGASEARIEVRTQKGDTVRHLLNLEGLTPDALGENFLQALGLQPYQPLIPPVIGDLVKDGVAQRAGLLPKDKILRVDGKYMESWNELVQEVRSHPGKSLQLEIERNGNISVFHLTPEVISEENMTVGKIGAAPYVDRREFDLLMEEVRYAPLPALFHAARKTLEIAKVSLKALGKMVTGQMSLKNLSGPITIADYAGQSVQMGLVAYVNFLALISISLGVLNLLPIPLLDGGHLLYYTVELIKGSPMSDNAWIVGQKIGIALLVTLMALAFLNDISRLF</sequence>
<name>A0A2X0R8F5_9PROT</name>
<evidence type="ECO:0000256" key="10">
    <source>
        <dbReference type="ARBA" id="ARBA00023136"/>
    </source>
</evidence>
<keyword evidence="11" id="KW-0479">Metal-binding</keyword>
<keyword evidence="8 11" id="KW-1133">Transmembrane helix</keyword>
<dbReference type="InterPro" id="IPR004387">
    <property type="entry name" value="Pept_M50_Zn"/>
</dbReference>
<keyword evidence="5 11" id="KW-0812">Transmembrane</keyword>
<feature type="transmembrane region" description="Helical" evidence="11">
    <location>
        <begin position="96"/>
        <end position="119"/>
    </location>
</feature>
<proteinExistence type="inferred from homology"/>
<dbReference type="GO" id="GO:0046872">
    <property type="term" value="F:metal ion binding"/>
    <property type="evidence" value="ECO:0007669"/>
    <property type="project" value="UniProtKB-KW"/>
</dbReference>
<dbReference type="CDD" id="cd06163">
    <property type="entry name" value="S2P-M50_PDZ_RseP-like"/>
    <property type="match status" value="1"/>
</dbReference>
<evidence type="ECO:0000256" key="7">
    <source>
        <dbReference type="ARBA" id="ARBA00022833"/>
    </source>
</evidence>
<feature type="domain" description="PDZ" evidence="12">
    <location>
        <begin position="104"/>
        <end position="185"/>
    </location>
</feature>
<dbReference type="AlphaFoldDB" id="A0A2X0R8F5"/>
<dbReference type="EMBL" id="LS423452">
    <property type="protein sequence ID" value="SPS06352.1"/>
    <property type="molecule type" value="Genomic_DNA"/>
</dbReference>
<dbReference type="InterPro" id="IPR001478">
    <property type="entry name" value="PDZ"/>
</dbReference>
<dbReference type="SMART" id="SM00228">
    <property type="entry name" value="PDZ"/>
    <property type="match status" value="2"/>
</dbReference>
<keyword evidence="7 11" id="KW-0862">Zinc</keyword>
<reference evidence="13" key="1">
    <citation type="submission" date="2018-05" db="EMBL/GenBank/DDBJ databases">
        <authorList>
            <person name="Lanie J.A."/>
            <person name="Ng W.-L."/>
            <person name="Kazmierczak K.M."/>
            <person name="Andrzejewski T.M."/>
            <person name="Davidsen T.M."/>
            <person name="Wayne K.J."/>
            <person name="Tettelin H."/>
            <person name="Glass J.I."/>
            <person name="Rusch D."/>
            <person name="Podicherti R."/>
            <person name="Tsui H.-C.T."/>
            <person name="Winkler M.E."/>
        </authorList>
    </citation>
    <scope>NUCLEOTIDE SEQUENCE</scope>
    <source>
        <strain evidence="13">KNB</strain>
    </source>
</reference>
<dbReference type="GO" id="GO:0006508">
    <property type="term" value="P:proteolysis"/>
    <property type="evidence" value="ECO:0007669"/>
    <property type="project" value="UniProtKB-KW"/>
</dbReference>
<keyword evidence="9 11" id="KW-0482">Metalloprotease</keyword>
<comment type="subcellular location">
    <subcellularLocation>
        <location evidence="2">Membrane</location>
        <topology evidence="2">Multi-pass membrane protein</topology>
    </subcellularLocation>
</comment>
<gene>
    <name evidence="13" type="primary">yaeL</name>
    <name evidence="13" type="ORF">NITFAB_1942</name>
</gene>
<feature type="transmembrane region" description="Helical" evidence="11">
    <location>
        <begin position="375"/>
        <end position="400"/>
    </location>
</feature>
<dbReference type="Pfam" id="PF17820">
    <property type="entry name" value="PDZ_6"/>
    <property type="match status" value="1"/>
</dbReference>
<dbReference type="PANTHER" id="PTHR42837">
    <property type="entry name" value="REGULATOR OF SIGMA-E PROTEASE RSEP"/>
    <property type="match status" value="1"/>
</dbReference>
<evidence type="ECO:0000256" key="2">
    <source>
        <dbReference type="ARBA" id="ARBA00004141"/>
    </source>
</evidence>
<dbReference type="GO" id="GO:0004222">
    <property type="term" value="F:metalloendopeptidase activity"/>
    <property type="evidence" value="ECO:0007669"/>
    <property type="project" value="InterPro"/>
</dbReference>
<dbReference type="Gene3D" id="2.30.42.10">
    <property type="match status" value="2"/>
</dbReference>
<evidence type="ECO:0000256" key="5">
    <source>
        <dbReference type="ARBA" id="ARBA00022692"/>
    </source>
</evidence>
<dbReference type="InterPro" id="IPR036034">
    <property type="entry name" value="PDZ_sf"/>
</dbReference>
<dbReference type="GO" id="GO:0016020">
    <property type="term" value="C:membrane"/>
    <property type="evidence" value="ECO:0007669"/>
    <property type="project" value="UniProtKB-SubCell"/>
</dbReference>
<comment type="similarity">
    <text evidence="3 11">Belongs to the peptidase M50B family.</text>
</comment>